<name>A0A2T4FWZ7_9PSED</name>
<dbReference type="EMBL" id="PYWW01000038">
    <property type="protein sequence ID" value="PTC27943.1"/>
    <property type="molecule type" value="Genomic_DNA"/>
</dbReference>
<keyword evidence="4" id="KW-1185">Reference proteome</keyword>
<accession>A0A2T4FWZ7</accession>
<feature type="chain" id="PRO_5015766339" evidence="1">
    <location>
        <begin position="27"/>
        <end position="185"/>
    </location>
</feature>
<dbReference type="Proteomes" id="UP000240571">
    <property type="component" value="Unassembled WGS sequence"/>
</dbReference>
<gene>
    <name evidence="2" type="ORF">BBG20_22780</name>
    <name evidence="3" type="ORF">C9382_15970</name>
</gene>
<evidence type="ECO:0000313" key="4">
    <source>
        <dbReference type="Proteomes" id="UP000095081"/>
    </source>
</evidence>
<dbReference type="OrthoDB" id="7016131at2"/>
<dbReference type="EMBL" id="MAUE01000034">
    <property type="protein sequence ID" value="OCW22934.1"/>
    <property type="molecule type" value="Genomic_DNA"/>
</dbReference>
<comment type="caution">
    <text evidence="3">The sequence shown here is derived from an EMBL/GenBank/DDBJ whole genome shotgun (WGS) entry which is preliminary data.</text>
</comment>
<proteinExistence type="predicted"/>
<evidence type="ECO:0000313" key="5">
    <source>
        <dbReference type="Proteomes" id="UP000240571"/>
    </source>
</evidence>
<organism evidence="3 5">
    <name type="scientific">Pseudomonas aylmerensis</name>
    <dbReference type="NCBI Taxonomy" id="1869229"/>
    <lineage>
        <taxon>Bacteria</taxon>
        <taxon>Pseudomonadati</taxon>
        <taxon>Pseudomonadota</taxon>
        <taxon>Gammaproteobacteria</taxon>
        <taxon>Pseudomonadales</taxon>
        <taxon>Pseudomonadaceae</taxon>
        <taxon>Pseudomonas</taxon>
    </lineage>
</organism>
<reference evidence="3 5" key="2">
    <citation type="submission" date="2018-03" db="EMBL/GenBank/DDBJ databases">
        <title>Diversity of bacteria associated with corn roots inoculated with woodland soils in Canada, and Description of Pseudomonas aylmerense sp. nov.</title>
        <authorList>
            <person name="Tambong J.T."/>
            <person name="Xu R."/>
            <person name="Tchagang C."/>
        </authorList>
    </citation>
    <scope>NUCLEOTIDE SEQUENCE [LARGE SCALE GENOMIC DNA]</scope>
    <source>
        <strain evidence="3 5">S1E44</strain>
    </source>
</reference>
<keyword evidence="1" id="KW-0732">Signal</keyword>
<dbReference type="AlphaFoldDB" id="A0A2T4FWZ7"/>
<sequence>MSFYSGINQRRLLLVALLSVFTCAWANDSSPTGDWWIIYGDGAPGKNVTYVADRTSVTPSKKTKGAQLVAVTLVYEELGKPMIDVYNMEVQCPTHKFRFINGQSVSRMGSLRHLKVSEKWQDVKAPWVQRSAEFVCSPKSKDMIAMGKMEYMQMINITQQMFFKLAPIREKSQMMEDLDSILGNK</sequence>
<protein>
    <submittedName>
        <fullName evidence="3">Uncharacterized protein</fullName>
    </submittedName>
</protein>
<dbReference type="Proteomes" id="UP000095081">
    <property type="component" value="Unassembled WGS sequence"/>
</dbReference>
<reference evidence="2 4" key="1">
    <citation type="submission" date="2016-06" db="EMBL/GenBank/DDBJ databases">
        <title>Draft genome sequence of Pseudomonas sp. S1E40, a novel strain antagonistic activity to fungal plant pathogen.</title>
        <authorList>
            <person name="Tambong J.T."/>
            <person name="Tchagang C."/>
            <person name="Xu R."/>
        </authorList>
    </citation>
    <scope>NUCLEOTIDE SEQUENCE [LARGE SCALE GENOMIC DNA]</scope>
    <source>
        <strain evidence="2 4">S1E40</strain>
    </source>
</reference>
<evidence type="ECO:0000313" key="3">
    <source>
        <dbReference type="EMBL" id="PTC27943.1"/>
    </source>
</evidence>
<feature type="signal peptide" evidence="1">
    <location>
        <begin position="1"/>
        <end position="26"/>
    </location>
</feature>
<evidence type="ECO:0000313" key="2">
    <source>
        <dbReference type="EMBL" id="OCW22934.1"/>
    </source>
</evidence>
<dbReference type="RefSeq" id="WP_065907422.1">
    <property type="nucleotide sequence ID" value="NZ_MAUE01000034.1"/>
</dbReference>
<evidence type="ECO:0000256" key="1">
    <source>
        <dbReference type="SAM" id="SignalP"/>
    </source>
</evidence>